<organism evidence="3 4">
    <name type="scientific">Inconstantimicrobium porci</name>
    <dbReference type="NCBI Taxonomy" id="2652291"/>
    <lineage>
        <taxon>Bacteria</taxon>
        <taxon>Bacillati</taxon>
        <taxon>Bacillota</taxon>
        <taxon>Clostridia</taxon>
        <taxon>Eubacteriales</taxon>
        <taxon>Clostridiaceae</taxon>
        <taxon>Inconstantimicrobium</taxon>
    </lineage>
</organism>
<comment type="caution">
    <text evidence="3">The sequence shown here is derived from an EMBL/GenBank/DDBJ whole genome shotgun (WGS) entry which is preliminary data.</text>
</comment>
<sequence length="225" mass="25097">MGVFTRISNMVKGKVNATLDDMENPIELLDQKIREMEESLNKAKLSSAQVLGNVHETEKKLELAKKESADYDEKVKLAMSKGNEDLAKRALQRKLDADKKVQSLTASYNQAKVSADALKKNLKSLEDEIQKTRSYRDEAAARSNNADASKQVNEILANVQTKKNSISLDDVERKIQRKEAMASGLGDLKEVDDLDKEFEALEADVDLDAELAKYKTNSDSTNSEN</sequence>
<gene>
    <name evidence="3" type="ORF">FYJ33_03695</name>
</gene>
<dbReference type="RefSeq" id="WP_154530426.1">
    <property type="nucleotide sequence ID" value="NZ_VULX01000003.1"/>
</dbReference>
<dbReference type="EMBL" id="VULX01000003">
    <property type="protein sequence ID" value="MSR90539.1"/>
    <property type="molecule type" value="Genomic_DNA"/>
</dbReference>
<evidence type="ECO:0000313" key="3">
    <source>
        <dbReference type="EMBL" id="MSR90539.1"/>
    </source>
</evidence>
<dbReference type="Pfam" id="PF04012">
    <property type="entry name" value="PspA_IM30"/>
    <property type="match status" value="1"/>
</dbReference>
<feature type="coiled-coil region" evidence="2">
    <location>
        <begin position="19"/>
        <end position="74"/>
    </location>
</feature>
<evidence type="ECO:0000256" key="2">
    <source>
        <dbReference type="SAM" id="Coils"/>
    </source>
</evidence>
<dbReference type="PANTHER" id="PTHR31088:SF6">
    <property type="entry name" value="PHAGE SHOCK PROTEIN A"/>
    <property type="match status" value="1"/>
</dbReference>
<keyword evidence="2" id="KW-0175">Coiled coil</keyword>
<comment type="similarity">
    <text evidence="1">Belongs to the PspA/Vipp/IM30 family.</text>
</comment>
<reference evidence="3 4" key="1">
    <citation type="submission" date="2019-08" db="EMBL/GenBank/DDBJ databases">
        <title>In-depth cultivation of the pig gut microbiome towards novel bacterial diversity and tailored functional studies.</title>
        <authorList>
            <person name="Wylensek D."/>
            <person name="Hitch T.C.A."/>
            <person name="Clavel T."/>
        </authorList>
    </citation>
    <scope>NUCLEOTIDE SEQUENCE [LARGE SCALE GENOMIC DNA]</scope>
    <source>
        <strain evidence="3 4">WCA-383-APC-5B</strain>
    </source>
</reference>
<evidence type="ECO:0000313" key="4">
    <source>
        <dbReference type="Proteomes" id="UP000460287"/>
    </source>
</evidence>
<accession>A0A7X2T0H9</accession>
<dbReference type="Proteomes" id="UP000460287">
    <property type="component" value="Unassembled WGS sequence"/>
</dbReference>
<protein>
    <submittedName>
        <fullName evidence="3">PspA/IM30 family protein</fullName>
    </submittedName>
</protein>
<dbReference type="InterPro" id="IPR007157">
    <property type="entry name" value="PspA_VIPP1"/>
</dbReference>
<name>A0A7X2T0H9_9CLOT</name>
<evidence type="ECO:0000256" key="1">
    <source>
        <dbReference type="ARBA" id="ARBA00043985"/>
    </source>
</evidence>
<dbReference type="AlphaFoldDB" id="A0A7X2T0H9"/>
<proteinExistence type="inferred from homology"/>
<keyword evidence="4" id="KW-1185">Reference proteome</keyword>
<feature type="coiled-coil region" evidence="2">
    <location>
        <begin position="108"/>
        <end position="142"/>
    </location>
</feature>
<dbReference type="PANTHER" id="PTHR31088">
    <property type="entry name" value="MEMBRANE-ASSOCIATED PROTEIN VIPP1, CHLOROPLASTIC"/>
    <property type="match status" value="1"/>
</dbReference>